<dbReference type="Proteomes" id="UP000799118">
    <property type="component" value="Unassembled WGS sequence"/>
</dbReference>
<dbReference type="EMBL" id="ML769386">
    <property type="protein sequence ID" value="KAE9409820.1"/>
    <property type="molecule type" value="Genomic_DNA"/>
</dbReference>
<accession>A0A6A4IIM8</accession>
<gene>
    <name evidence="1" type="ORF">BT96DRAFT_458618</name>
</gene>
<protein>
    <submittedName>
        <fullName evidence="1">Uncharacterized protein</fullName>
    </submittedName>
</protein>
<evidence type="ECO:0000313" key="2">
    <source>
        <dbReference type="Proteomes" id="UP000799118"/>
    </source>
</evidence>
<sequence length="166" mass="18521">MVGVFDSRRYDEYVRLDFRLNCFGLCQGIQRSPSDHNLELREKLTDPACAFPFCGLVFGATFDAVFDFDFDLDFEVESEVRARFFGASSFSDCESDSFGVGDFSGAPLFRAVLADGFDCALELCFLGGMKVSDDALAPNTSALRHQESLVGNYEEAELLSCHKFEY</sequence>
<proteinExistence type="predicted"/>
<dbReference type="AlphaFoldDB" id="A0A6A4IIM8"/>
<evidence type="ECO:0000313" key="1">
    <source>
        <dbReference type="EMBL" id="KAE9409820.1"/>
    </source>
</evidence>
<reference evidence="1" key="1">
    <citation type="journal article" date="2019" name="Environ. Microbiol.">
        <title>Fungal ecological strategies reflected in gene transcription - a case study of two litter decomposers.</title>
        <authorList>
            <person name="Barbi F."/>
            <person name="Kohler A."/>
            <person name="Barry K."/>
            <person name="Baskaran P."/>
            <person name="Daum C."/>
            <person name="Fauchery L."/>
            <person name="Ihrmark K."/>
            <person name="Kuo A."/>
            <person name="LaButti K."/>
            <person name="Lipzen A."/>
            <person name="Morin E."/>
            <person name="Grigoriev I.V."/>
            <person name="Henrissat B."/>
            <person name="Lindahl B."/>
            <person name="Martin F."/>
        </authorList>
    </citation>
    <scope>NUCLEOTIDE SEQUENCE</scope>
    <source>
        <strain evidence="1">JB14</strain>
    </source>
</reference>
<keyword evidence="2" id="KW-1185">Reference proteome</keyword>
<name>A0A6A4IIM8_9AGAR</name>
<organism evidence="1 2">
    <name type="scientific">Gymnopus androsaceus JB14</name>
    <dbReference type="NCBI Taxonomy" id="1447944"/>
    <lineage>
        <taxon>Eukaryota</taxon>
        <taxon>Fungi</taxon>
        <taxon>Dikarya</taxon>
        <taxon>Basidiomycota</taxon>
        <taxon>Agaricomycotina</taxon>
        <taxon>Agaricomycetes</taxon>
        <taxon>Agaricomycetidae</taxon>
        <taxon>Agaricales</taxon>
        <taxon>Marasmiineae</taxon>
        <taxon>Omphalotaceae</taxon>
        <taxon>Gymnopus</taxon>
    </lineage>
</organism>